<dbReference type="Gene3D" id="2.115.10.20">
    <property type="entry name" value="Glycosyl hydrolase domain, family 43"/>
    <property type="match status" value="1"/>
</dbReference>
<evidence type="ECO:0000256" key="1">
    <source>
        <dbReference type="ARBA" id="ARBA00009865"/>
    </source>
</evidence>
<keyword evidence="7" id="KW-1185">Reference proteome</keyword>
<protein>
    <recommendedName>
        <fullName evidence="8">Glycosyl hydrolases family 43</fullName>
    </recommendedName>
</protein>
<sequence>MRLGRPFRLTLLLVAAAVVSGSLLGSPLGSPASAQETPVAEQPAADQATATAYDSFRPGQPWLDTDGKPIQAHGGQVVMTEDPSGGKLYYWYGEDRSNGYYDSPGVHVYSSTDLYNWTDRGLALRSMNSPSQFTDDPYFRALYGDYTAEHQAAVYRDLGTRKVSADVNPAILERPKVIHNARNDTWVMWVHADGPSATSNAQYAKARAGVAVSDSPTGPFRWIDSYRLHVAPPGEPNYQPDNPGMARDMNLFVDDDGTAYIVYSSEENYSLFISRLDDDYTYLATPPDRAVKGVDFVRPYVGGHREAPALFKSHGTYYLITSGATGWDPNPASYATATSILGEWTDHGNPAQGDGAGTTYRSQSTSVVPVDPDQGQFIYMGDRWTPSDLANSPYVWLPIRFGEGDSMRLPWRDEWTLADLTPQPRYTVQARMPSFVWLGESGSLPRHVRVTRDGRTVGSAVTWDTGDLSRPGMVSVTGTLTDLGGLTFTRDVLVVPKQLRYVVNAGGDSTTDWQRIVAIAGEDGSLLNSVPEQPLGADPATGARWGYTSEGSKPRTVVNGDIYTTLRYAVSHRDLSYTMSGLDPRRRYTVYAGYYDPWPWANRAARVSVNGTVVSDQQLFTAEPAAGTYTDVAPTADGTITLTVSPTRSPDIQLSWVMVARQ</sequence>
<keyword evidence="5" id="KW-0732">Signal</keyword>
<dbReference type="CDD" id="cd18825">
    <property type="entry name" value="GH43_CtGH43-like"/>
    <property type="match status" value="1"/>
</dbReference>
<comment type="similarity">
    <text evidence="1">Belongs to the glycosyl hydrolase 43 family.</text>
</comment>
<evidence type="ECO:0000256" key="4">
    <source>
        <dbReference type="SAM" id="MobiDB-lite"/>
    </source>
</evidence>
<accession>A0A852ZFS3</accession>
<evidence type="ECO:0000313" key="6">
    <source>
        <dbReference type="EMBL" id="NYH90738.1"/>
    </source>
</evidence>
<evidence type="ECO:0000256" key="3">
    <source>
        <dbReference type="ARBA" id="ARBA00023295"/>
    </source>
</evidence>
<dbReference type="AlphaFoldDB" id="A0A852ZFS3"/>
<evidence type="ECO:0000313" key="7">
    <source>
        <dbReference type="Proteomes" id="UP000579605"/>
    </source>
</evidence>
<dbReference type="InterPro" id="IPR006710">
    <property type="entry name" value="Glyco_hydro_43"/>
</dbReference>
<dbReference type="Proteomes" id="UP000579605">
    <property type="component" value="Unassembled WGS sequence"/>
</dbReference>
<evidence type="ECO:0000256" key="2">
    <source>
        <dbReference type="ARBA" id="ARBA00022801"/>
    </source>
</evidence>
<proteinExistence type="inferred from homology"/>
<name>A0A852ZFS3_9ACTN</name>
<feature type="signal peptide" evidence="5">
    <location>
        <begin position="1"/>
        <end position="34"/>
    </location>
</feature>
<evidence type="ECO:0000256" key="5">
    <source>
        <dbReference type="SAM" id="SignalP"/>
    </source>
</evidence>
<reference evidence="6 7" key="1">
    <citation type="submission" date="2020-07" db="EMBL/GenBank/DDBJ databases">
        <title>Sequencing the genomes of 1000 actinobacteria strains.</title>
        <authorList>
            <person name="Klenk H.-P."/>
        </authorList>
    </citation>
    <scope>NUCLEOTIDE SEQUENCE [LARGE SCALE GENOMIC DNA]</scope>
    <source>
        <strain evidence="6 7">DSM 18448</strain>
    </source>
</reference>
<dbReference type="InterPro" id="IPR023296">
    <property type="entry name" value="Glyco_hydro_beta-prop_sf"/>
</dbReference>
<gene>
    <name evidence="6" type="ORF">F4554_003376</name>
</gene>
<organism evidence="6 7">
    <name type="scientific">Actinopolymorpha rutila</name>
    <dbReference type="NCBI Taxonomy" id="446787"/>
    <lineage>
        <taxon>Bacteria</taxon>
        <taxon>Bacillati</taxon>
        <taxon>Actinomycetota</taxon>
        <taxon>Actinomycetes</taxon>
        <taxon>Propionibacteriales</taxon>
        <taxon>Actinopolymorphaceae</taxon>
        <taxon>Actinopolymorpha</taxon>
    </lineage>
</organism>
<dbReference type="PANTHER" id="PTHR22925:SF3">
    <property type="entry name" value="GLYCOSYL HYDROLASE FAMILY PROTEIN 43"/>
    <property type="match status" value="1"/>
</dbReference>
<dbReference type="RefSeq" id="WP_179788310.1">
    <property type="nucleotide sequence ID" value="NZ_BAAARR010000016.1"/>
</dbReference>
<keyword evidence="3" id="KW-0326">Glycosidase</keyword>
<dbReference type="PANTHER" id="PTHR22925">
    <property type="entry name" value="GLYCOSYL HYDROLASE 43 FAMILY MEMBER"/>
    <property type="match status" value="1"/>
</dbReference>
<dbReference type="EMBL" id="JACBZH010000001">
    <property type="protein sequence ID" value="NYH90738.1"/>
    <property type="molecule type" value="Genomic_DNA"/>
</dbReference>
<keyword evidence="2" id="KW-0378">Hydrolase</keyword>
<feature type="region of interest" description="Disordered" evidence="4">
    <location>
        <begin position="348"/>
        <end position="367"/>
    </location>
</feature>
<dbReference type="Pfam" id="PF04616">
    <property type="entry name" value="Glyco_hydro_43"/>
    <property type="match status" value="1"/>
</dbReference>
<feature type="chain" id="PRO_5032504582" description="Glycosyl hydrolases family 43" evidence="5">
    <location>
        <begin position="35"/>
        <end position="662"/>
    </location>
</feature>
<dbReference type="SUPFAM" id="SSF75005">
    <property type="entry name" value="Arabinanase/levansucrase/invertase"/>
    <property type="match status" value="1"/>
</dbReference>
<dbReference type="GO" id="GO:0004553">
    <property type="term" value="F:hydrolase activity, hydrolyzing O-glycosyl compounds"/>
    <property type="evidence" value="ECO:0007669"/>
    <property type="project" value="InterPro"/>
</dbReference>
<comment type="caution">
    <text evidence="6">The sequence shown here is derived from an EMBL/GenBank/DDBJ whole genome shotgun (WGS) entry which is preliminary data.</text>
</comment>
<evidence type="ECO:0008006" key="8">
    <source>
        <dbReference type="Google" id="ProtNLM"/>
    </source>
</evidence>
<dbReference type="GO" id="GO:0005975">
    <property type="term" value="P:carbohydrate metabolic process"/>
    <property type="evidence" value="ECO:0007669"/>
    <property type="project" value="InterPro"/>
</dbReference>